<evidence type="ECO:0000313" key="1">
    <source>
        <dbReference type="EMBL" id="KAJ0007539.1"/>
    </source>
</evidence>
<comment type="caution">
    <text evidence="1">The sequence shown here is derived from an EMBL/GenBank/DDBJ whole genome shotgun (WGS) entry which is preliminary data.</text>
</comment>
<evidence type="ECO:0000313" key="2">
    <source>
        <dbReference type="Proteomes" id="UP001163603"/>
    </source>
</evidence>
<dbReference type="EMBL" id="CM047750">
    <property type="protein sequence ID" value="KAJ0007539.1"/>
    <property type="molecule type" value="Genomic_DNA"/>
</dbReference>
<reference evidence="2" key="1">
    <citation type="journal article" date="2023" name="G3 (Bethesda)">
        <title>Genome assembly and association tests identify interacting loci associated with vigor, precocity, and sex in interspecific pistachio rootstocks.</title>
        <authorList>
            <person name="Palmer W."/>
            <person name="Jacygrad E."/>
            <person name="Sagayaradj S."/>
            <person name="Cavanaugh K."/>
            <person name="Han R."/>
            <person name="Bertier L."/>
            <person name="Beede B."/>
            <person name="Kafkas S."/>
            <person name="Golino D."/>
            <person name="Preece J."/>
            <person name="Michelmore R."/>
        </authorList>
    </citation>
    <scope>NUCLEOTIDE SEQUENCE [LARGE SCALE GENOMIC DNA]</scope>
</reference>
<sequence>MAFPSGYRFNPTDEALAVDYLKNKILKNALPCNIIQEINLYDYHPQQLYNSHKKEGGKFMYFFTPRDRKYPHGNRPKRQAVDGFWKATGVDHPVTVNNIKVASKRSLVYYNGSNKNATKTNWIMYEYVMDQHSTPAASKPTYSKKSQAAASRSNATPDDSNMKLDDWVLCKVYLKNHKSKNKNQAASSSGASSISSEPQMQGNDGGNLQHNLDSAISMASMMQRTHQNVGNNHNVAPFIQRNDGGNLQHNHDSTCSMASMQRANHNAGGYQNFAPFLQGTDHHHQYNLQSYGGPINVLPPLQIRHHNFSSTRTAQPMEATNYHNVSSTNFVPWIQTQYNGQQYVGSTGISPSIQPNECNAANYVGSNCAASAVQGTNGCDATDSVDSTNFVPDNVFGTPSSTPPTLRMDQCNVGDNNSSINSEPFVTDFDVDPNLYLQLQDLNLYLPN</sequence>
<proteinExistence type="predicted"/>
<organism evidence="1 2">
    <name type="scientific">Pistacia integerrima</name>
    <dbReference type="NCBI Taxonomy" id="434235"/>
    <lineage>
        <taxon>Eukaryota</taxon>
        <taxon>Viridiplantae</taxon>
        <taxon>Streptophyta</taxon>
        <taxon>Embryophyta</taxon>
        <taxon>Tracheophyta</taxon>
        <taxon>Spermatophyta</taxon>
        <taxon>Magnoliopsida</taxon>
        <taxon>eudicotyledons</taxon>
        <taxon>Gunneridae</taxon>
        <taxon>Pentapetalae</taxon>
        <taxon>rosids</taxon>
        <taxon>malvids</taxon>
        <taxon>Sapindales</taxon>
        <taxon>Anacardiaceae</taxon>
        <taxon>Pistacia</taxon>
    </lineage>
</organism>
<dbReference type="Proteomes" id="UP001163603">
    <property type="component" value="Chromosome 15"/>
</dbReference>
<protein>
    <submittedName>
        <fullName evidence="1">Uncharacterized protein</fullName>
    </submittedName>
</protein>
<name>A0ACC0X1V2_9ROSI</name>
<accession>A0ACC0X1V2</accession>
<gene>
    <name evidence="1" type="ORF">Pint_30355</name>
</gene>
<keyword evidence="2" id="KW-1185">Reference proteome</keyword>